<name>A0A0L0HNN7_SPIPD</name>
<accession>A0A0L0HNN7</accession>
<dbReference type="VEuPathDB" id="FungiDB:SPPG_02899"/>
<dbReference type="OMA" id="GVMDMVQ"/>
<dbReference type="Pfam" id="PF10178">
    <property type="entry name" value="PAC3"/>
    <property type="match status" value="1"/>
</dbReference>
<dbReference type="AlphaFoldDB" id="A0A0L0HNN7"/>
<dbReference type="STRING" id="645134.A0A0L0HNN7"/>
<dbReference type="PANTHER" id="PTHR31051">
    <property type="entry name" value="PROTEASOME ASSEMBLY CHAPERONE 3"/>
    <property type="match status" value="1"/>
</dbReference>
<dbReference type="InParanoid" id="A0A0L0HNN7"/>
<evidence type="ECO:0000313" key="2">
    <source>
        <dbReference type="Proteomes" id="UP000053201"/>
    </source>
</evidence>
<protein>
    <submittedName>
        <fullName evidence="1">Uncharacterized protein</fullName>
    </submittedName>
</protein>
<keyword evidence="2" id="KW-1185">Reference proteome</keyword>
<sequence length="145" mass="16093">MTVPALGDSPDVSNTFPIKTAHKKSTTSNLQILYTEFANRHFVTISEYGKIGSLLEATLDVTPHPTPNPTISTKALLGPPQDPLSHVYATHILSQIHATRPNDTRPLLLGLALKKSRRDEDVDVEQVDRQVFEEVIQLCRDVGVW</sequence>
<dbReference type="GO" id="GO:0043248">
    <property type="term" value="P:proteasome assembly"/>
    <property type="evidence" value="ECO:0007669"/>
    <property type="project" value="InterPro"/>
</dbReference>
<dbReference type="PANTHER" id="PTHR31051:SF1">
    <property type="entry name" value="PROTEASOME ASSEMBLY CHAPERONE 3"/>
    <property type="match status" value="1"/>
</dbReference>
<dbReference type="GeneID" id="27686456"/>
<proteinExistence type="predicted"/>
<dbReference type="Proteomes" id="UP000053201">
    <property type="component" value="Unassembled WGS sequence"/>
</dbReference>
<dbReference type="InterPro" id="IPR053720">
    <property type="entry name" value="Psm_Assembly_Chaperone"/>
</dbReference>
<evidence type="ECO:0000313" key="1">
    <source>
        <dbReference type="EMBL" id="KND02434.1"/>
    </source>
</evidence>
<dbReference type="InterPro" id="IPR018788">
    <property type="entry name" value="Proteasome_assmbl_chp_3"/>
</dbReference>
<reference evidence="1 2" key="1">
    <citation type="submission" date="2009-08" db="EMBL/GenBank/DDBJ databases">
        <title>The Genome Sequence of Spizellomyces punctatus strain DAOM BR117.</title>
        <authorList>
            <consortium name="The Broad Institute Genome Sequencing Platform"/>
            <person name="Russ C."/>
            <person name="Cuomo C."/>
            <person name="Shea T."/>
            <person name="Young S.K."/>
            <person name="Zeng Q."/>
            <person name="Koehrsen M."/>
            <person name="Haas B."/>
            <person name="Borodovsky M."/>
            <person name="Guigo R."/>
            <person name="Alvarado L."/>
            <person name="Berlin A."/>
            <person name="Bochicchio J."/>
            <person name="Borenstein D."/>
            <person name="Chapman S."/>
            <person name="Chen Z."/>
            <person name="Engels R."/>
            <person name="Freedman E."/>
            <person name="Gellesch M."/>
            <person name="Goldberg J."/>
            <person name="Griggs A."/>
            <person name="Gujja S."/>
            <person name="Heiman D."/>
            <person name="Hepburn T."/>
            <person name="Howarth C."/>
            <person name="Jen D."/>
            <person name="Larson L."/>
            <person name="Lewis B."/>
            <person name="Mehta T."/>
            <person name="Park D."/>
            <person name="Pearson M."/>
            <person name="Roberts A."/>
            <person name="Saif S."/>
            <person name="Shenoy N."/>
            <person name="Sisk P."/>
            <person name="Stolte C."/>
            <person name="Sykes S."/>
            <person name="Thomson T."/>
            <person name="Walk T."/>
            <person name="White J."/>
            <person name="Yandava C."/>
            <person name="Burger G."/>
            <person name="Gray M.W."/>
            <person name="Holland P.W.H."/>
            <person name="King N."/>
            <person name="Lang F.B.F."/>
            <person name="Roger A.J."/>
            <person name="Ruiz-Trillo I."/>
            <person name="Lander E."/>
            <person name="Nusbaum C."/>
        </authorList>
    </citation>
    <scope>NUCLEOTIDE SEQUENCE [LARGE SCALE GENOMIC DNA]</scope>
    <source>
        <strain evidence="1 2">DAOM BR117</strain>
    </source>
</reference>
<dbReference type="OrthoDB" id="5593278at2759"/>
<dbReference type="RefSeq" id="XP_016610473.1">
    <property type="nucleotide sequence ID" value="XM_016751188.1"/>
</dbReference>
<organism evidence="1 2">
    <name type="scientific">Spizellomyces punctatus (strain DAOM BR117)</name>
    <dbReference type="NCBI Taxonomy" id="645134"/>
    <lineage>
        <taxon>Eukaryota</taxon>
        <taxon>Fungi</taxon>
        <taxon>Fungi incertae sedis</taxon>
        <taxon>Chytridiomycota</taxon>
        <taxon>Chytridiomycota incertae sedis</taxon>
        <taxon>Chytridiomycetes</taxon>
        <taxon>Spizellomycetales</taxon>
        <taxon>Spizellomycetaceae</taxon>
        <taxon>Spizellomyces</taxon>
    </lineage>
</organism>
<gene>
    <name evidence="1" type="ORF">SPPG_02899</name>
</gene>
<dbReference type="Gene3D" id="3.30.230.90">
    <property type="match status" value="1"/>
</dbReference>
<dbReference type="EMBL" id="KQ257453">
    <property type="protein sequence ID" value="KND02434.1"/>
    <property type="molecule type" value="Genomic_DNA"/>
</dbReference>